<dbReference type="InterPro" id="IPR005693">
    <property type="entry name" value="Mce"/>
</dbReference>
<feature type="domain" description="Mce/MlaD" evidence="2">
    <location>
        <begin position="50"/>
        <end position="126"/>
    </location>
</feature>
<dbReference type="OrthoDB" id="4741753at2"/>
<accession>A0A641AMD3</accession>
<dbReference type="Pfam" id="PF11887">
    <property type="entry name" value="Mce4_CUP1"/>
    <property type="match status" value="1"/>
</dbReference>
<gene>
    <name evidence="4" type="ORF">ESP62_007900</name>
</gene>
<feature type="transmembrane region" description="Helical" evidence="1">
    <location>
        <begin position="20"/>
        <end position="41"/>
    </location>
</feature>
<dbReference type="NCBIfam" id="TIGR00996">
    <property type="entry name" value="Mtu_fam_mce"/>
    <property type="match status" value="1"/>
</dbReference>
<dbReference type="PANTHER" id="PTHR33371">
    <property type="entry name" value="INTERMEMBRANE PHOSPHOLIPID TRANSPORT SYSTEM BINDING PROTEIN MLAD-RELATED"/>
    <property type="match status" value="1"/>
</dbReference>
<proteinExistence type="predicted"/>
<dbReference type="EMBL" id="SDPP02000002">
    <property type="protein sequence ID" value="KAA1378289.1"/>
    <property type="molecule type" value="Genomic_DNA"/>
</dbReference>
<dbReference type="PANTHER" id="PTHR33371:SF16">
    <property type="entry name" value="MCE-FAMILY PROTEIN MCE3F"/>
    <property type="match status" value="1"/>
</dbReference>
<dbReference type="Pfam" id="PF02470">
    <property type="entry name" value="MlaD"/>
    <property type="match status" value="1"/>
</dbReference>
<protein>
    <submittedName>
        <fullName evidence="4">MCE family protein</fullName>
    </submittedName>
</protein>
<dbReference type="Proteomes" id="UP001515100">
    <property type="component" value="Unassembled WGS sequence"/>
</dbReference>
<keyword evidence="1" id="KW-0812">Transmembrane</keyword>
<dbReference type="InterPro" id="IPR052336">
    <property type="entry name" value="MlaD_Phospholipid_Transporter"/>
</dbReference>
<dbReference type="AlphaFoldDB" id="A0A641AMD3"/>
<evidence type="ECO:0000313" key="4">
    <source>
        <dbReference type="EMBL" id="KAA1378289.1"/>
    </source>
</evidence>
<keyword evidence="5" id="KW-1185">Reference proteome</keyword>
<keyword evidence="1" id="KW-1133">Transmembrane helix</keyword>
<dbReference type="InterPro" id="IPR003399">
    <property type="entry name" value="Mce/MlaD"/>
</dbReference>
<evidence type="ECO:0000256" key="1">
    <source>
        <dbReference type="SAM" id="Phobius"/>
    </source>
</evidence>
<keyword evidence="1" id="KW-0472">Membrane</keyword>
<comment type="caution">
    <text evidence="4">The sequence shown here is derived from an EMBL/GenBank/DDBJ whole genome shotgun (WGS) entry which is preliminary data.</text>
</comment>
<name>A0A641AMD3_9ACTN</name>
<organism evidence="4 5">
    <name type="scientific">Aeromicrobium fastidiosum</name>
    <dbReference type="NCBI Taxonomy" id="52699"/>
    <lineage>
        <taxon>Bacteria</taxon>
        <taxon>Bacillati</taxon>
        <taxon>Actinomycetota</taxon>
        <taxon>Actinomycetes</taxon>
        <taxon>Propionibacteriales</taxon>
        <taxon>Nocardioidaceae</taxon>
        <taxon>Aeromicrobium</taxon>
    </lineage>
</organism>
<dbReference type="GO" id="GO:0005576">
    <property type="term" value="C:extracellular region"/>
    <property type="evidence" value="ECO:0007669"/>
    <property type="project" value="TreeGrafter"/>
</dbReference>
<evidence type="ECO:0000313" key="5">
    <source>
        <dbReference type="Proteomes" id="UP001515100"/>
    </source>
</evidence>
<dbReference type="InterPro" id="IPR024516">
    <property type="entry name" value="Mce_C"/>
</dbReference>
<evidence type="ECO:0000259" key="3">
    <source>
        <dbReference type="Pfam" id="PF11887"/>
    </source>
</evidence>
<feature type="domain" description="Mammalian cell entry C-terminal" evidence="3">
    <location>
        <begin position="132"/>
        <end position="290"/>
    </location>
</feature>
<reference evidence="4" key="1">
    <citation type="submission" date="2019-09" db="EMBL/GenBank/DDBJ databases">
        <authorList>
            <person name="Li J."/>
        </authorList>
    </citation>
    <scope>NUCLEOTIDE SEQUENCE [LARGE SCALE GENOMIC DNA]</scope>
    <source>
        <strain evidence="4">NRBC 14897</strain>
    </source>
</reference>
<sequence length="405" mass="43387">MPKVCDEGGVHRVVTRRTKIQLLVFALVTILGGTFVGGRYAQVDRLVVDRTYTVQAHFADSGGIFAGAPVTYRGIEVGRVGRLAPDPDGVRVDLDIDKSAPRISADAQFVVANKSAIGEQFVDIRPRGTSAPYLAQGTEIQRDDTAIPITSTQLLVDVNNVVTSVDTDNLQTVVSELGQAFQGTGPDIAKILDTSSSFIQTADDNIGVTRSLIRDSDSVLQTQIDKRGALSTFSKNLALLSDTLVDADPDLRRLLDKGGDAAATVRETVDENADDLGSIVRDLRTTNEPLLKNLTGLQTVFVLYPYLLSGTFSVLKPNGSNWDAAFGLALTDTAPTCTYARNGGSASGYQKRGLEGSIADREFDVDTDCLVKGLVNRGASKTRFNRTVVGTGTSWTDLLSDPVNR</sequence>
<evidence type="ECO:0000259" key="2">
    <source>
        <dbReference type="Pfam" id="PF02470"/>
    </source>
</evidence>